<sequence>MASVEGNWLEGVTISTIVMLVSRVLSSTQEESIKSRGYSLLRRIRTSTFTLLTQLSAKMQGSNDETVSRELQGRVRDMAFTCRSTFDVDGDASLILTSDEDMKVFAYCAVMIYDNTPSTPGDLPQHSQLMLERDKRCCHALEAAVRRRAKLHRKGLDHAVAKIWESYRPGTLWKALPTPNSRWLVSHTAASSSQSPQTVHFNLINGCLLVDGKQLGRLPSTIMQHPTYQTIFRDQILDIVPADIPGMEYATRGNLYDHQVSFAFRSDDLIIRAKHVDQGSPVLQLIPSKTFVDDLPMTLIEGHTHWLNLRMSEIEIRPAENAWKSSPENWRLRFAVSGSSTLHKAQASIIMLVDIRSQTWGMIAQRMRPLEDARYIMVTCDSSGRASSLKVDLPRYGLEFFIDEDWELQSRNMRNMVVDIVQSTGTMLGLKNQLVLRPKLQIADEHPRSVIIPDGRISYSPDGNHIRVTITPEGSRVTYHLYRVDPDLRRLNGNWVSA</sequence>
<proteinExistence type="predicted"/>
<name>A0A1J8QJV4_9AGAM</name>
<gene>
    <name evidence="1" type="ORF">AZE42_09442</name>
</gene>
<organism evidence="1 2">
    <name type="scientific">Rhizopogon vesiculosus</name>
    <dbReference type="NCBI Taxonomy" id="180088"/>
    <lineage>
        <taxon>Eukaryota</taxon>
        <taxon>Fungi</taxon>
        <taxon>Dikarya</taxon>
        <taxon>Basidiomycota</taxon>
        <taxon>Agaricomycotina</taxon>
        <taxon>Agaricomycetes</taxon>
        <taxon>Agaricomycetidae</taxon>
        <taxon>Boletales</taxon>
        <taxon>Suillineae</taxon>
        <taxon>Rhizopogonaceae</taxon>
        <taxon>Rhizopogon</taxon>
    </lineage>
</organism>
<dbReference type="Proteomes" id="UP000183567">
    <property type="component" value="Unassembled WGS sequence"/>
</dbReference>
<keyword evidence="2" id="KW-1185">Reference proteome</keyword>
<dbReference type="STRING" id="180088.A0A1J8QJV4"/>
<reference evidence="1 2" key="1">
    <citation type="submission" date="2016-03" db="EMBL/GenBank/DDBJ databases">
        <title>Comparative genomics of the ectomycorrhizal sister species Rhizopogon vinicolor and Rhizopogon vesiculosus (Basidiomycota: Boletales) reveals a divergence of the mating type B locus.</title>
        <authorList>
            <person name="Mujic A.B."/>
            <person name="Kuo A."/>
            <person name="Tritt A."/>
            <person name="Lipzen A."/>
            <person name="Chen C."/>
            <person name="Johnson J."/>
            <person name="Sharma A."/>
            <person name="Barry K."/>
            <person name="Grigoriev I.V."/>
            <person name="Spatafora J.W."/>
        </authorList>
    </citation>
    <scope>NUCLEOTIDE SEQUENCE [LARGE SCALE GENOMIC DNA]</scope>
    <source>
        <strain evidence="1 2">AM-OR11-056</strain>
    </source>
</reference>
<evidence type="ECO:0000313" key="1">
    <source>
        <dbReference type="EMBL" id="OJA09714.1"/>
    </source>
</evidence>
<accession>A0A1J8QJV4</accession>
<comment type="caution">
    <text evidence="1">The sequence shown here is derived from an EMBL/GenBank/DDBJ whole genome shotgun (WGS) entry which is preliminary data.</text>
</comment>
<dbReference type="OrthoDB" id="2666528at2759"/>
<dbReference type="AlphaFoldDB" id="A0A1J8QJV4"/>
<protein>
    <submittedName>
        <fullName evidence="1">Uncharacterized protein</fullName>
    </submittedName>
</protein>
<dbReference type="EMBL" id="LVVM01005819">
    <property type="protein sequence ID" value="OJA09714.1"/>
    <property type="molecule type" value="Genomic_DNA"/>
</dbReference>
<evidence type="ECO:0000313" key="2">
    <source>
        <dbReference type="Proteomes" id="UP000183567"/>
    </source>
</evidence>